<organism evidence="1 2">
    <name type="scientific">Alteromonas portus</name>
    <dbReference type="NCBI Taxonomy" id="2565549"/>
    <lineage>
        <taxon>Bacteria</taxon>
        <taxon>Pseudomonadati</taxon>
        <taxon>Pseudomonadota</taxon>
        <taxon>Gammaproteobacteria</taxon>
        <taxon>Alteromonadales</taxon>
        <taxon>Alteromonadaceae</taxon>
        <taxon>Alteromonas/Salinimonas group</taxon>
        <taxon>Alteromonas</taxon>
    </lineage>
</organism>
<protein>
    <submittedName>
        <fullName evidence="1">Uncharacterized protein</fullName>
    </submittedName>
</protein>
<reference evidence="1 2" key="1">
    <citation type="submission" date="2019-04" db="EMBL/GenBank/DDBJ databases">
        <title>Alteromonas portus sp. nov., an alginate lyase-excreting marine bacterium.</title>
        <authorList>
            <person name="Huang H."/>
            <person name="Mo K."/>
            <person name="Bao S."/>
        </authorList>
    </citation>
    <scope>NUCLEOTIDE SEQUENCE [LARGE SCALE GENOMIC DNA]</scope>
    <source>
        <strain evidence="1 2">HB161718</strain>
    </source>
</reference>
<proteinExistence type="predicted"/>
<gene>
    <name evidence="1" type="ORF">E5672_10190</name>
</gene>
<evidence type="ECO:0000313" key="1">
    <source>
        <dbReference type="EMBL" id="TKB03400.1"/>
    </source>
</evidence>
<dbReference type="EMBL" id="SWCO01000005">
    <property type="protein sequence ID" value="TKB03400.1"/>
    <property type="molecule type" value="Genomic_DNA"/>
</dbReference>
<dbReference type="Proteomes" id="UP000305471">
    <property type="component" value="Unassembled WGS sequence"/>
</dbReference>
<dbReference type="RefSeq" id="WP_136782094.1">
    <property type="nucleotide sequence ID" value="NZ_SWCO01000005.1"/>
</dbReference>
<evidence type="ECO:0000313" key="2">
    <source>
        <dbReference type="Proteomes" id="UP000305471"/>
    </source>
</evidence>
<accession>A0A4U0ZK12</accession>
<dbReference type="AlphaFoldDB" id="A0A4U0ZK12"/>
<name>A0A4U0ZK12_9ALTE</name>
<comment type="caution">
    <text evidence="1">The sequence shown here is derived from an EMBL/GenBank/DDBJ whole genome shotgun (WGS) entry which is preliminary data.</text>
</comment>
<keyword evidence="2" id="KW-1185">Reference proteome</keyword>
<sequence length="128" mass="14756">MNRLKVTAIPPALNHVLTSTEKASLHWVDIIRNYEELQTLMPPTELANDVTSAYRHMLLWEQSEVNLSPDSRESALFKKWLNEYRQRTKGVVCEQMAIPIVIEALREGVLHLPEHTTVHAFDDFPPLI</sequence>